<reference evidence="1" key="1">
    <citation type="journal article" date="2015" name="BMC Genomics">
        <title>Genome mining reveals unlocked bioactive potential of marine Gram-negative bacteria.</title>
        <authorList>
            <person name="Machado H."/>
            <person name="Sonnenschein E.C."/>
            <person name="Melchiorsen J."/>
            <person name="Gram L."/>
        </authorList>
    </citation>
    <scope>NUCLEOTIDE SEQUENCE</scope>
    <source>
        <strain evidence="1">S2052</strain>
    </source>
</reference>
<protein>
    <recommendedName>
        <fullName evidence="2">YcxB-like protein domain-containing protein</fullName>
    </recommendedName>
</protein>
<organism evidence="1">
    <name type="scientific">Vibrio coralliilyticus</name>
    <dbReference type="NCBI Taxonomy" id="190893"/>
    <lineage>
        <taxon>Bacteria</taxon>
        <taxon>Pseudomonadati</taxon>
        <taxon>Pseudomonadota</taxon>
        <taxon>Gammaproteobacteria</taxon>
        <taxon>Vibrionales</taxon>
        <taxon>Vibrionaceae</taxon>
        <taxon>Vibrio</taxon>
    </lineage>
</organism>
<evidence type="ECO:0000313" key="1">
    <source>
        <dbReference type="EMBL" id="KJY72375.1"/>
    </source>
</evidence>
<dbReference type="AlphaFoldDB" id="A0A837G5Y1"/>
<dbReference type="EMBL" id="JXXR01000014">
    <property type="protein sequence ID" value="KJY72375.1"/>
    <property type="molecule type" value="Genomic_DNA"/>
</dbReference>
<accession>A0A837G5Y1</accession>
<sequence length="104" mass="11743">MLACCFLITTELPLTATVFMVALLLKYHSQTSWFAEPMQGGLVFSSADSCEMDGEPIEIQRSVLSLAGVGILIWPKGGGKRMIWRDSVKEEHYRQLLVMLKREH</sequence>
<evidence type="ECO:0008006" key="2">
    <source>
        <dbReference type="Google" id="ProtNLM"/>
    </source>
</evidence>
<gene>
    <name evidence="1" type="ORF">TW71_12380</name>
</gene>
<name>A0A837G5Y1_9VIBR</name>
<comment type="caution">
    <text evidence="1">The sequence shown here is derived from an EMBL/GenBank/DDBJ whole genome shotgun (WGS) entry which is preliminary data.</text>
</comment>
<proteinExistence type="predicted"/>